<gene>
    <name evidence="2" type="ORF">GCM10008170_08580</name>
</gene>
<keyword evidence="1" id="KW-0732">Signal</keyword>
<dbReference type="Gene3D" id="1.10.238.10">
    <property type="entry name" value="EF-hand"/>
    <property type="match status" value="1"/>
</dbReference>
<sequence length="139" mass="14971">MSVFTHRLGAAAAALVLVAAPLVAQAATTMTGAEVLAKYNKDGDQTIELPEALMLAADTYQAINPDGDKTLEPNETEGRLTAKDWERANKDGDKTLELDEWLSIARKRFKGADADKDGKLTAAELDSKRGQLFVAMIAH</sequence>
<protein>
    <submittedName>
        <fullName evidence="2">Uncharacterized protein</fullName>
    </submittedName>
</protein>
<evidence type="ECO:0000256" key="1">
    <source>
        <dbReference type="SAM" id="SignalP"/>
    </source>
</evidence>
<name>A0A9W6MR70_9HYPH</name>
<comment type="caution">
    <text evidence="2">The sequence shown here is derived from an EMBL/GenBank/DDBJ whole genome shotgun (WGS) entry which is preliminary data.</text>
</comment>
<accession>A0A9W6MR70</accession>
<dbReference type="SUPFAM" id="SSF47473">
    <property type="entry name" value="EF-hand"/>
    <property type="match status" value="1"/>
</dbReference>
<organism evidence="2 3">
    <name type="scientific">Methylopila capsulata</name>
    <dbReference type="NCBI Taxonomy" id="61654"/>
    <lineage>
        <taxon>Bacteria</taxon>
        <taxon>Pseudomonadati</taxon>
        <taxon>Pseudomonadota</taxon>
        <taxon>Alphaproteobacteria</taxon>
        <taxon>Hyphomicrobiales</taxon>
        <taxon>Methylopilaceae</taxon>
        <taxon>Methylopila</taxon>
    </lineage>
</organism>
<proteinExistence type="predicted"/>
<evidence type="ECO:0000313" key="2">
    <source>
        <dbReference type="EMBL" id="GLK54839.1"/>
    </source>
</evidence>
<dbReference type="InterPro" id="IPR018247">
    <property type="entry name" value="EF_Hand_1_Ca_BS"/>
</dbReference>
<feature type="signal peptide" evidence="1">
    <location>
        <begin position="1"/>
        <end position="26"/>
    </location>
</feature>
<dbReference type="PROSITE" id="PS00018">
    <property type="entry name" value="EF_HAND_1"/>
    <property type="match status" value="1"/>
</dbReference>
<dbReference type="RefSeq" id="WP_204950175.1">
    <property type="nucleotide sequence ID" value="NZ_BSFF01000001.1"/>
</dbReference>
<evidence type="ECO:0000313" key="3">
    <source>
        <dbReference type="Proteomes" id="UP001143400"/>
    </source>
</evidence>
<feature type="chain" id="PRO_5040830748" evidence="1">
    <location>
        <begin position="27"/>
        <end position="139"/>
    </location>
</feature>
<dbReference type="AlphaFoldDB" id="A0A9W6MR70"/>
<dbReference type="InterPro" id="IPR011992">
    <property type="entry name" value="EF-hand-dom_pair"/>
</dbReference>
<dbReference type="EMBL" id="BSFF01000001">
    <property type="protein sequence ID" value="GLK54839.1"/>
    <property type="molecule type" value="Genomic_DNA"/>
</dbReference>
<reference evidence="2" key="1">
    <citation type="journal article" date="2014" name="Int. J. Syst. Evol. Microbiol.">
        <title>Complete genome sequence of Corynebacterium casei LMG S-19264T (=DSM 44701T), isolated from a smear-ripened cheese.</title>
        <authorList>
            <consortium name="US DOE Joint Genome Institute (JGI-PGF)"/>
            <person name="Walter F."/>
            <person name="Albersmeier A."/>
            <person name="Kalinowski J."/>
            <person name="Ruckert C."/>
        </authorList>
    </citation>
    <scope>NUCLEOTIDE SEQUENCE</scope>
    <source>
        <strain evidence="2">VKM B-1606</strain>
    </source>
</reference>
<dbReference type="Proteomes" id="UP001143400">
    <property type="component" value="Unassembled WGS sequence"/>
</dbReference>
<reference evidence="2" key="2">
    <citation type="submission" date="2023-01" db="EMBL/GenBank/DDBJ databases">
        <authorList>
            <person name="Sun Q."/>
            <person name="Evtushenko L."/>
        </authorList>
    </citation>
    <scope>NUCLEOTIDE SEQUENCE</scope>
    <source>
        <strain evidence="2">VKM B-1606</strain>
    </source>
</reference>